<keyword evidence="1" id="KW-0934">Plastid</keyword>
<organism evidence="1">
    <name type="scientific">Pinus taiwanensis</name>
    <dbReference type="NCBI Taxonomy" id="261914"/>
    <lineage>
        <taxon>Eukaryota</taxon>
        <taxon>Viridiplantae</taxon>
        <taxon>Streptophyta</taxon>
        <taxon>Embryophyta</taxon>
        <taxon>Tracheophyta</taxon>
        <taxon>Spermatophyta</taxon>
        <taxon>Pinopsida</taxon>
        <taxon>Pinidae</taxon>
        <taxon>Conifers I</taxon>
        <taxon>Pinales</taxon>
        <taxon>Pinaceae</taxon>
        <taxon>Pinus</taxon>
        <taxon>Pinus subgen. Pinus</taxon>
    </lineage>
</organism>
<name>A0A0U2A010_9CONI</name>
<proteinExistence type="predicted"/>
<dbReference type="EMBL" id="KP771703">
    <property type="protein sequence ID" value="AKE32339.1"/>
    <property type="molecule type" value="Genomic_DNA"/>
</dbReference>
<protein>
    <submittedName>
        <fullName evidence="1">ORF119</fullName>
    </submittedName>
</protein>
<keyword evidence="1" id="KW-0150">Chloroplast</keyword>
<reference evidence="1" key="2">
    <citation type="submission" date="2015-02" db="EMBL/GenBank/DDBJ databases">
        <authorList>
            <person name="Chooi Y.-H."/>
        </authorList>
    </citation>
    <scope>NUCLEOTIDE SEQUENCE</scope>
</reference>
<geneLocation type="chloroplast" evidence="1"/>
<reference evidence="1" key="1">
    <citation type="journal article" date="2015" name="Mitochondrial DNA">
        <title>The complete chloroplast genome of the Taiwan red pine Pinus taiwanensis (Pinaceae).</title>
        <authorList>
            <person name="Fang M.F."/>
            <person name="Wang Y.J."/>
            <person name="Zu Y.M."/>
            <person name="Dong W.L."/>
            <person name="Wang R.N."/>
            <person name="Deng T.T."/>
            <person name="Li Z.H."/>
        </authorList>
    </citation>
    <scope>NUCLEOTIDE SEQUENCE</scope>
</reference>
<dbReference type="AlphaFoldDB" id="A0A0U2A010"/>
<dbReference type="RefSeq" id="YP_009154143.1">
    <property type="nucleotide sequence ID" value="NC_027415.1"/>
</dbReference>
<sequence length="119" mass="13509">MILEPILTIHIANSPLSEIREILVRIHVLPLFYLYSKCSNGSLCCNIELIVELIEILLKKKIAPTGNAFLVFSGETGKGTTNTCIHVFYEEGRMGPLIWSHHLFDLIIILCNMDKHFID</sequence>
<dbReference type="GeneID" id="24703130"/>
<evidence type="ECO:0000313" key="1">
    <source>
        <dbReference type="EMBL" id="AKE32339.1"/>
    </source>
</evidence>
<accession>A0A0U2A010</accession>